<gene>
    <name evidence="2" type="ORF">FNV43_RR19130</name>
</gene>
<dbReference type="OrthoDB" id="10264870at2759"/>
<proteinExistence type="predicted"/>
<sequence>MPASRQFSRIDTLELKSQLEKKLGFPKAEAYFNLLTRYLSLKMSKQEFHRLCIGTIGKEHVHLHNQLVRSILQNACLSKTPPPKMSKVASSLSIKVSNGFQKTSLQSLCRDIPQSPRKGRTPNIRDRKFKDRLSPLGPHGKSHSIACEDSIPKIQEQQSATELLSLGSRPPCSVEDGEEVEQAAGSPSIYSRSPVRAPLGLPQNAKRTRKLLFRGSASVVCSETCLNNGELPDTSSLKKRLEQKLEMEGLKMSSDYADLLNCSLDVFLKRLIKPCLELSGSRSGDKRIEGGHIRAIPGLNGMWPVRYVEKVSRPSSASILDFRVAMELNPEVLGEDWPTKLEKVCLHASEDRDMQTD</sequence>
<dbReference type="Pfam" id="PF12767">
    <property type="entry name" value="SAGA-Tad1"/>
    <property type="match status" value="1"/>
</dbReference>
<feature type="region of interest" description="Disordered" evidence="1">
    <location>
        <begin position="166"/>
        <end position="192"/>
    </location>
</feature>
<dbReference type="GO" id="GO:0006357">
    <property type="term" value="P:regulation of transcription by RNA polymerase II"/>
    <property type="evidence" value="ECO:0007669"/>
    <property type="project" value="TreeGrafter"/>
</dbReference>
<evidence type="ECO:0000313" key="2">
    <source>
        <dbReference type="EMBL" id="KAF3440844.1"/>
    </source>
</evidence>
<dbReference type="PANTHER" id="PTHR21277">
    <property type="entry name" value="TRANSCRIPTIONAL ADAPTER 1"/>
    <property type="match status" value="1"/>
</dbReference>
<keyword evidence="3" id="KW-1185">Reference proteome</keyword>
<accession>A0A8K0GW84</accession>
<name>A0A8K0GW84_9ROSA</name>
<dbReference type="InterPro" id="IPR024738">
    <property type="entry name" value="Hfi1/Tada1"/>
</dbReference>
<dbReference type="EMBL" id="VOIH02000008">
    <property type="protein sequence ID" value="KAF3440844.1"/>
    <property type="molecule type" value="Genomic_DNA"/>
</dbReference>
<dbReference type="GO" id="GO:0003713">
    <property type="term" value="F:transcription coactivator activity"/>
    <property type="evidence" value="ECO:0007669"/>
    <property type="project" value="TreeGrafter"/>
</dbReference>
<evidence type="ECO:0008006" key="4">
    <source>
        <dbReference type="Google" id="ProtNLM"/>
    </source>
</evidence>
<comment type="caution">
    <text evidence="2">The sequence shown here is derived from an EMBL/GenBank/DDBJ whole genome shotgun (WGS) entry which is preliminary data.</text>
</comment>
<evidence type="ECO:0000256" key="1">
    <source>
        <dbReference type="SAM" id="MobiDB-lite"/>
    </source>
</evidence>
<dbReference type="AlphaFoldDB" id="A0A8K0GW84"/>
<dbReference type="GO" id="GO:0000124">
    <property type="term" value="C:SAGA complex"/>
    <property type="evidence" value="ECO:0007669"/>
    <property type="project" value="TreeGrafter"/>
</dbReference>
<organism evidence="2 3">
    <name type="scientific">Rhamnella rubrinervis</name>
    <dbReference type="NCBI Taxonomy" id="2594499"/>
    <lineage>
        <taxon>Eukaryota</taxon>
        <taxon>Viridiplantae</taxon>
        <taxon>Streptophyta</taxon>
        <taxon>Embryophyta</taxon>
        <taxon>Tracheophyta</taxon>
        <taxon>Spermatophyta</taxon>
        <taxon>Magnoliopsida</taxon>
        <taxon>eudicotyledons</taxon>
        <taxon>Gunneridae</taxon>
        <taxon>Pentapetalae</taxon>
        <taxon>rosids</taxon>
        <taxon>fabids</taxon>
        <taxon>Rosales</taxon>
        <taxon>Rhamnaceae</taxon>
        <taxon>rhamnoid group</taxon>
        <taxon>Rhamneae</taxon>
        <taxon>Rhamnella</taxon>
    </lineage>
</organism>
<dbReference type="PANTHER" id="PTHR21277:SF29">
    <property type="entry name" value="TRANSCRIPTIONAL REGULATOR OF RNA POLII, SAGA, SUBUNIT"/>
    <property type="match status" value="1"/>
</dbReference>
<protein>
    <recommendedName>
        <fullName evidence="4">Transcriptional adapter 1</fullName>
    </recommendedName>
</protein>
<reference evidence="2" key="1">
    <citation type="submission" date="2020-03" db="EMBL/GenBank/DDBJ databases">
        <title>A high-quality chromosome-level genome assembly of a woody plant with both climbing and erect habits, Rhamnella rubrinervis.</title>
        <authorList>
            <person name="Lu Z."/>
            <person name="Yang Y."/>
            <person name="Zhu X."/>
            <person name="Sun Y."/>
        </authorList>
    </citation>
    <scope>NUCLEOTIDE SEQUENCE</scope>
    <source>
        <strain evidence="2">BYM</strain>
        <tissue evidence="2">Leaf</tissue>
    </source>
</reference>
<dbReference type="Proteomes" id="UP000796880">
    <property type="component" value="Unassembled WGS sequence"/>
</dbReference>
<evidence type="ECO:0000313" key="3">
    <source>
        <dbReference type="Proteomes" id="UP000796880"/>
    </source>
</evidence>